<dbReference type="GO" id="GO:0016020">
    <property type="term" value="C:membrane"/>
    <property type="evidence" value="ECO:0007669"/>
    <property type="project" value="UniProtKB-SubCell"/>
</dbReference>
<sequence length="786" mass="86543">MTATPMVFSNPYLQINNRGEILNFELNRSQHIIGRDPSLADLLVPDSWQLISRSQATLRQNGENYYIFDGDGKTPSSNRLYLDRVLISPQIGCLLAHGMCVTIGLDPAAMIRVTYINPRASNMPVTSLEQKSVLLAQPETITLGRDATCTIQLDAPTISRTHATIRQDGAGRYILRDLSTNGVFVNEQRVNNSAIVSEGATIRIGPFMLIARNGEIQLVDTGDRIRLDVDRLVLETSGKRRLDNLSFALEPGQLVALVGGSGAGKSTLMRTLLGIEAATSGTVYINGSDLRQNFNIYRDRIGYVPQDDIIHMDLSVEEVLTYAAKLRLPSDIDLKTIVDRALNDIKMTHRRKASIKDLSGGQRKRVSIGVELLANPKLFFLDEPTSGLDPGLDKQMMELLRDLAHDGHRTIVLVTHATANITDCDRIVFLGAGGKLCYFGDPSEALKFFGVTDFAKIYIQLQQESEIDRYVELYRKSPYFQKYIANTFNPHANARNTALPPTAKQANPLAQLQIFTQRYFSLIARDRVNLGLALLTAPVSIGLLSLSLQDKAPFIIGDTVDPGLSALALQVLFVITCASLWVGLSSSAQEVVKESAIYLRERLVNLRLRSYLGSKFGVLAALAIVQTILIVISISLAFKSPASTLINWQIGIFVNTFLTLVASFSLGLLVSTAVKNGNQANGALPLLLLPQIIFSGVLFKLKGLSIGISYLMLSRWAIGGYGTIFDVNKLLPDSLKTAAIEDMPFPTGIAYQPTWQNLSFNWLMLSAHIVMYLAITAWLQKKKDIL</sequence>
<organism evidence="11 12">
    <name type="scientific">Chamaesiphon minutus (strain ATCC 27169 / PCC 6605)</name>
    <dbReference type="NCBI Taxonomy" id="1173020"/>
    <lineage>
        <taxon>Bacteria</taxon>
        <taxon>Bacillati</taxon>
        <taxon>Cyanobacteriota</taxon>
        <taxon>Cyanophyceae</taxon>
        <taxon>Gomontiellales</taxon>
        <taxon>Chamaesiphonaceae</taxon>
        <taxon>Chamaesiphon</taxon>
    </lineage>
</organism>
<dbReference type="PANTHER" id="PTHR48041:SF139">
    <property type="entry name" value="PROTEIN SCARLET"/>
    <property type="match status" value="1"/>
</dbReference>
<keyword evidence="2" id="KW-0813">Transport</keyword>
<feature type="domain" description="FHA" evidence="9">
    <location>
        <begin position="141"/>
        <end position="190"/>
    </location>
</feature>
<protein>
    <submittedName>
        <fullName evidence="11">ABC-type multidrug transport system, ATPase component</fullName>
    </submittedName>
</protein>
<dbReference type="SMART" id="SM00382">
    <property type="entry name" value="AAA"/>
    <property type="match status" value="1"/>
</dbReference>
<dbReference type="eggNOG" id="COG0842">
    <property type="taxonomic scope" value="Bacteria"/>
</dbReference>
<dbReference type="SUPFAM" id="SSF52540">
    <property type="entry name" value="P-loop containing nucleoside triphosphate hydrolases"/>
    <property type="match status" value="1"/>
</dbReference>
<dbReference type="InterPro" id="IPR008984">
    <property type="entry name" value="SMAD_FHA_dom_sf"/>
</dbReference>
<dbReference type="SMART" id="SM00240">
    <property type="entry name" value="FHA"/>
    <property type="match status" value="2"/>
</dbReference>
<keyword evidence="4" id="KW-0547">Nucleotide-binding</keyword>
<reference evidence="11 12" key="1">
    <citation type="submission" date="2012-05" db="EMBL/GenBank/DDBJ databases">
        <title>Finished chromosome of genome of Chamaesiphon sp. PCC 6605.</title>
        <authorList>
            <consortium name="US DOE Joint Genome Institute"/>
            <person name="Gugger M."/>
            <person name="Coursin T."/>
            <person name="Rippka R."/>
            <person name="Tandeau De Marsac N."/>
            <person name="Huntemann M."/>
            <person name="Wei C.-L."/>
            <person name="Han J."/>
            <person name="Detter J.C."/>
            <person name="Han C."/>
            <person name="Tapia R."/>
            <person name="Chen A."/>
            <person name="Kyrpides N."/>
            <person name="Mavromatis K."/>
            <person name="Markowitz V."/>
            <person name="Szeto E."/>
            <person name="Ivanova N."/>
            <person name="Pagani I."/>
            <person name="Pati A."/>
            <person name="Goodwin L."/>
            <person name="Nordberg H.P."/>
            <person name="Cantor M.N."/>
            <person name="Hua S.X."/>
            <person name="Woyke T."/>
            <person name="Kerfeld C.A."/>
        </authorList>
    </citation>
    <scope>NUCLEOTIDE SEQUENCE [LARGE SCALE GENOMIC DNA]</scope>
    <source>
        <strain evidence="12">ATCC 27169 / PCC 6605</strain>
    </source>
</reference>
<evidence type="ECO:0000256" key="8">
    <source>
        <dbReference type="SAM" id="Phobius"/>
    </source>
</evidence>
<dbReference type="PANTHER" id="PTHR48041">
    <property type="entry name" value="ABC TRANSPORTER G FAMILY MEMBER 28"/>
    <property type="match status" value="1"/>
</dbReference>
<accession>K9UB40</accession>
<dbReference type="InterPro" id="IPR013525">
    <property type="entry name" value="ABC2_TM"/>
</dbReference>
<keyword evidence="6 8" id="KW-1133">Transmembrane helix</keyword>
<dbReference type="STRING" id="1173020.Cha6605_0357"/>
<feature type="transmembrane region" description="Helical" evidence="8">
    <location>
        <begin position="650"/>
        <end position="674"/>
    </location>
</feature>
<keyword evidence="3 8" id="KW-0812">Transmembrane</keyword>
<name>K9UB40_CHAP6</name>
<feature type="domain" description="ABC transporter" evidence="10">
    <location>
        <begin position="227"/>
        <end position="458"/>
    </location>
</feature>
<dbReference type="Gene3D" id="3.40.50.300">
    <property type="entry name" value="P-loop containing nucleotide triphosphate hydrolases"/>
    <property type="match status" value="1"/>
</dbReference>
<evidence type="ECO:0000256" key="5">
    <source>
        <dbReference type="ARBA" id="ARBA00022840"/>
    </source>
</evidence>
<dbReference type="eggNOG" id="COG1131">
    <property type="taxonomic scope" value="Bacteria"/>
</dbReference>
<evidence type="ECO:0000256" key="7">
    <source>
        <dbReference type="ARBA" id="ARBA00023136"/>
    </source>
</evidence>
<keyword evidence="12" id="KW-1185">Reference proteome</keyword>
<dbReference type="PROSITE" id="PS50893">
    <property type="entry name" value="ABC_TRANSPORTER_2"/>
    <property type="match status" value="1"/>
</dbReference>
<dbReference type="SUPFAM" id="SSF49879">
    <property type="entry name" value="SMAD/FHA domain"/>
    <property type="match status" value="2"/>
</dbReference>
<dbReference type="CDD" id="cd00060">
    <property type="entry name" value="FHA"/>
    <property type="match status" value="2"/>
</dbReference>
<evidence type="ECO:0000259" key="9">
    <source>
        <dbReference type="PROSITE" id="PS50006"/>
    </source>
</evidence>
<dbReference type="InterPro" id="IPR003593">
    <property type="entry name" value="AAA+_ATPase"/>
</dbReference>
<dbReference type="Pfam" id="PF00498">
    <property type="entry name" value="FHA"/>
    <property type="match status" value="2"/>
</dbReference>
<dbReference type="InterPro" id="IPR027417">
    <property type="entry name" value="P-loop_NTPase"/>
</dbReference>
<dbReference type="PATRIC" id="fig|1173020.3.peg.429"/>
<dbReference type="Proteomes" id="UP000010366">
    <property type="component" value="Chromosome"/>
</dbReference>
<keyword evidence="5" id="KW-0067">ATP-binding</keyword>
<dbReference type="Gene3D" id="2.60.200.20">
    <property type="match status" value="2"/>
</dbReference>
<dbReference type="EMBL" id="CP003600">
    <property type="protein sequence ID" value="AFY91656.1"/>
    <property type="molecule type" value="Genomic_DNA"/>
</dbReference>
<evidence type="ECO:0000256" key="1">
    <source>
        <dbReference type="ARBA" id="ARBA00004141"/>
    </source>
</evidence>
<evidence type="ECO:0000313" key="11">
    <source>
        <dbReference type="EMBL" id="AFY91656.1"/>
    </source>
</evidence>
<comment type="subcellular location">
    <subcellularLocation>
        <location evidence="1">Membrane</location>
        <topology evidence="1">Multi-pass membrane protein</topology>
    </subcellularLocation>
</comment>
<dbReference type="RefSeq" id="WP_015157850.1">
    <property type="nucleotide sequence ID" value="NC_019697.1"/>
</dbReference>
<evidence type="ECO:0000256" key="3">
    <source>
        <dbReference type="ARBA" id="ARBA00022692"/>
    </source>
</evidence>
<dbReference type="GO" id="GO:0005524">
    <property type="term" value="F:ATP binding"/>
    <property type="evidence" value="ECO:0007669"/>
    <property type="project" value="UniProtKB-KW"/>
</dbReference>
<gene>
    <name evidence="11" type="ORF">Cha6605_0357</name>
</gene>
<feature type="transmembrane region" description="Helical" evidence="8">
    <location>
        <begin position="616"/>
        <end position="638"/>
    </location>
</feature>
<feature type="transmembrane region" description="Helical" evidence="8">
    <location>
        <begin position="760"/>
        <end position="779"/>
    </location>
</feature>
<dbReference type="InterPro" id="IPR017871">
    <property type="entry name" value="ABC_transporter-like_CS"/>
</dbReference>
<dbReference type="InterPro" id="IPR000253">
    <property type="entry name" value="FHA_dom"/>
</dbReference>
<dbReference type="eggNOG" id="COG1716">
    <property type="taxonomic scope" value="Bacteria"/>
</dbReference>
<dbReference type="Pfam" id="PF01061">
    <property type="entry name" value="ABC2_membrane"/>
    <property type="match status" value="1"/>
</dbReference>
<dbReference type="AlphaFoldDB" id="K9UB40"/>
<dbReference type="HOGENOM" id="CLU_012042_0_0_3"/>
<evidence type="ECO:0000259" key="10">
    <source>
        <dbReference type="PROSITE" id="PS50893"/>
    </source>
</evidence>
<evidence type="ECO:0000313" key="12">
    <source>
        <dbReference type="Proteomes" id="UP000010366"/>
    </source>
</evidence>
<feature type="domain" description="FHA" evidence="9">
    <location>
        <begin position="31"/>
        <end position="87"/>
    </location>
</feature>
<dbReference type="Pfam" id="PF00005">
    <property type="entry name" value="ABC_tran"/>
    <property type="match status" value="1"/>
</dbReference>
<dbReference type="GO" id="GO:0016887">
    <property type="term" value="F:ATP hydrolysis activity"/>
    <property type="evidence" value="ECO:0007669"/>
    <property type="project" value="InterPro"/>
</dbReference>
<dbReference type="InterPro" id="IPR050352">
    <property type="entry name" value="ABCG_transporters"/>
</dbReference>
<proteinExistence type="predicted"/>
<dbReference type="KEGG" id="cmp:Cha6605_0357"/>
<dbReference type="GO" id="GO:0140359">
    <property type="term" value="F:ABC-type transporter activity"/>
    <property type="evidence" value="ECO:0007669"/>
    <property type="project" value="InterPro"/>
</dbReference>
<evidence type="ECO:0000256" key="2">
    <source>
        <dbReference type="ARBA" id="ARBA00022448"/>
    </source>
</evidence>
<dbReference type="OrthoDB" id="151099at2"/>
<evidence type="ECO:0000256" key="4">
    <source>
        <dbReference type="ARBA" id="ARBA00022741"/>
    </source>
</evidence>
<evidence type="ECO:0000256" key="6">
    <source>
        <dbReference type="ARBA" id="ARBA00022989"/>
    </source>
</evidence>
<dbReference type="InterPro" id="IPR003439">
    <property type="entry name" value="ABC_transporter-like_ATP-bd"/>
</dbReference>
<dbReference type="PROSITE" id="PS50006">
    <property type="entry name" value="FHA_DOMAIN"/>
    <property type="match status" value="2"/>
</dbReference>
<keyword evidence="7 8" id="KW-0472">Membrane</keyword>
<dbReference type="PROSITE" id="PS00211">
    <property type="entry name" value="ABC_TRANSPORTER_1"/>
    <property type="match status" value="1"/>
</dbReference>
<feature type="transmembrane region" description="Helical" evidence="8">
    <location>
        <begin position="686"/>
        <end position="713"/>
    </location>
</feature>